<dbReference type="AlphaFoldDB" id="A0AAE1AIW9"/>
<dbReference type="EMBL" id="JAWDGP010001738">
    <property type="protein sequence ID" value="KAK3788705.1"/>
    <property type="molecule type" value="Genomic_DNA"/>
</dbReference>
<accession>A0AAE1AIW9</accession>
<sequence length="99" mass="11083">MTLCEYAVTINIQSSRKAQKIDPASRLLDEPSKIKMKFPKYVSGRPSPLPERFMVVCYPAVTAGVQQTPLGSWRVMSNNSRVADSSLGRNYLHLSRPTI</sequence>
<dbReference type="Proteomes" id="UP001283361">
    <property type="component" value="Unassembled WGS sequence"/>
</dbReference>
<gene>
    <name evidence="1" type="ORF">RRG08_029159</name>
</gene>
<comment type="caution">
    <text evidence="1">The sequence shown here is derived from an EMBL/GenBank/DDBJ whole genome shotgun (WGS) entry which is preliminary data.</text>
</comment>
<organism evidence="1 2">
    <name type="scientific">Elysia crispata</name>
    <name type="common">lettuce slug</name>
    <dbReference type="NCBI Taxonomy" id="231223"/>
    <lineage>
        <taxon>Eukaryota</taxon>
        <taxon>Metazoa</taxon>
        <taxon>Spiralia</taxon>
        <taxon>Lophotrochozoa</taxon>
        <taxon>Mollusca</taxon>
        <taxon>Gastropoda</taxon>
        <taxon>Heterobranchia</taxon>
        <taxon>Euthyneura</taxon>
        <taxon>Panpulmonata</taxon>
        <taxon>Sacoglossa</taxon>
        <taxon>Placobranchoidea</taxon>
        <taxon>Plakobranchidae</taxon>
        <taxon>Elysia</taxon>
    </lineage>
</organism>
<protein>
    <submittedName>
        <fullName evidence="1">Uncharacterized protein</fullName>
    </submittedName>
</protein>
<reference evidence="1" key="1">
    <citation type="journal article" date="2023" name="G3 (Bethesda)">
        <title>A reference genome for the long-term kleptoplast-retaining sea slug Elysia crispata morphotype clarki.</title>
        <authorList>
            <person name="Eastman K.E."/>
            <person name="Pendleton A.L."/>
            <person name="Shaikh M.A."/>
            <person name="Suttiyut T."/>
            <person name="Ogas R."/>
            <person name="Tomko P."/>
            <person name="Gavelis G."/>
            <person name="Widhalm J.R."/>
            <person name="Wisecaver J.H."/>
        </authorList>
    </citation>
    <scope>NUCLEOTIDE SEQUENCE</scope>
    <source>
        <strain evidence="1">ECLA1</strain>
    </source>
</reference>
<proteinExistence type="predicted"/>
<name>A0AAE1AIW9_9GAST</name>
<keyword evidence="2" id="KW-1185">Reference proteome</keyword>
<evidence type="ECO:0000313" key="1">
    <source>
        <dbReference type="EMBL" id="KAK3788705.1"/>
    </source>
</evidence>
<evidence type="ECO:0000313" key="2">
    <source>
        <dbReference type="Proteomes" id="UP001283361"/>
    </source>
</evidence>